<feature type="domain" description="MucBP" evidence="2">
    <location>
        <begin position="92"/>
        <end position="153"/>
    </location>
</feature>
<dbReference type="OrthoDB" id="2329985at2"/>
<dbReference type="AlphaFoldDB" id="A0A0R1N6Z9"/>
<dbReference type="Pfam" id="PF06458">
    <property type="entry name" value="MucBP"/>
    <property type="match status" value="1"/>
</dbReference>
<dbReference type="PATRIC" id="fig|1423792.3.peg.2265"/>
<name>A0A0R1N6Z9_9LACO</name>
<keyword evidence="1" id="KW-0677">Repeat</keyword>
<dbReference type="InterPro" id="IPR009459">
    <property type="entry name" value="MucBP_dom"/>
</dbReference>
<evidence type="ECO:0000259" key="2">
    <source>
        <dbReference type="Pfam" id="PF06458"/>
    </source>
</evidence>
<dbReference type="EMBL" id="AZEC01000004">
    <property type="protein sequence ID" value="KRL13394.1"/>
    <property type="molecule type" value="Genomic_DNA"/>
</dbReference>
<evidence type="ECO:0000256" key="1">
    <source>
        <dbReference type="ARBA" id="ARBA00022737"/>
    </source>
</evidence>
<dbReference type="Proteomes" id="UP000051330">
    <property type="component" value="Unassembled WGS sequence"/>
</dbReference>
<dbReference type="RefSeq" id="WP_057819353.1">
    <property type="nucleotide sequence ID" value="NZ_AZEC01000004.1"/>
</dbReference>
<gene>
    <name evidence="3" type="ORF">FD09_GL002225</name>
</gene>
<keyword evidence="4" id="KW-1185">Reference proteome</keyword>
<dbReference type="STRING" id="1423792.FD09_GL002225"/>
<protein>
    <recommendedName>
        <fullName evidence="2">MucBP domain-containing protein</fullName>
    </recommendedName>
</protein>
<organism evidence="3 4">
    <name type="scientific">Schleiferilactobacillus perolens DSM 12744</name>
    <dbReference type="NCBI Taxonomy" id="1423792"/>
    <lineage>
        <taxon>Bacteria</taxon>
        <taxon>Bacillati</taxon>
        <taxon>Bacillota</taxon>
        <taxon>Bacilli</taxon>
        <taxon>Lactobacillales</taxon>
        <taxon>Lactobacillaceae</taxon>
        <taxon>Schleiferilactobacillus</taxon>
    </lineage>
</organism>
<evidence type="ECO:0000313" key="4">
    <source>
        <dbReference type="Proteomes" id="UP000051330"/>
    </source>
</evidence>
<accession>A0A0R1N6Z9</accession>
<evidence type="ECO:0000313" key="3">
    <source>
        <dbReference type="EMBL" id="KRL13394.1"/>
    </source>
</evidence>
<sequence>MEQPKQSSSLSTGSAASQLSAAPVRIRVRYLDVLGHALLADTQVSGILHRKIALPWRVIRGYRLIRVENYTETFRPVPDGIQMIYSAQKAAPVVVYHRNAEGNLLVPPQYVSGELNDAYHLRPLPNNPFPILRAPTESAGVFTTKGKVAQYIYDTLQVLALPVNQELFCKVLTPVHPYRAPVANQPLAKALPAASTWPIYRAVMDRFNREQWFDIGGGVWLKRTAQLQLLQRPRAVAGPRTTSFVHRAEVVSHRSSAVPLYRFPQFAQPVRTLTSGTVVQTKGVLADDKGYQWIELTDHLFISRLDLLIID</sequence>
<reference evidence="3 4" key="1">
    <citation type="journal article" date="2015" name="Genome Announc.">
        <title>Expanding the biotechnology potential of lactobacilli through comparative genomics of 213 strains and associated genera.</title>
        <authorList>
            <person name="Sun Z."/>
            <person name="Harris H.M."/>
            <person name="McCann A."/>
            <person name="Guo C."/>
            <person name="Argimon S."/>
            <person name="Zhang W."/>
            <person name="Yang X."/>
            <person name="Jeffery I.B."/>
            <person name="Cooney J.C."/>
            <person name="Kagawa T.F."/>
            <person name="Liu W."/>
            <person name="Song Y."/>
            <person name="Salvetti E."/>
            <person name="Wrobel A."/>
            <person name="Rasinkangas P."/>
            <person name="Parkhill J."/>
            <person name="Rea M.C."/>
            <person name="O'Sullivan O."/>
            <person name="Ritari J."/>
            <person name="Douillard F.P."/>
            <person name="Paul Ross R."/>
            <person name="Yang R."/>
            <person name="Briner A.E."/>
            <person name="Felis G.E."/>
            <person name="de Vos W.M."/>
            <person name="Barrangou R."/>
            <person name="Klaenhammer T.R."/>
            <person name="Caufield P.W."/>
            <person name="Cui Y."/>
            <person name="Zhang H."/>
            <person name="O'Toole P.W."/>
        </authorList>
    </citation>
    <scope>NUCLEOTIDE SEQUENCE [LARGE SCALE GENOMIC DNA]</scope>
    <source>
        <strain evidence="3 4">DSM 12744</strain>
    </source>
</reference>
<proteinExistence type="predicted"/>
<comment type="caution">
    <text evidence="3">The sequence shown here is derived from an EMBL/GenBank/DDBJ whole genome shotgun (WGS) entry which is preliminary data.</text>
</comment>